<name>A0ABS5EGL3_9PROT</name>
<dbReference type="SMART" id="SM00354">
    <property type="entry name" value="HTH_LACI"/>
    <property type="match status" value="1"/>
</dbReference>
<evidence type="ECO:0000313" key="5">
    <source>
        <dbReference type="EMBL" id="MBR0650166.1"/>
    </source>
</evidence>
<evidence type="ECO:0000259" key="4">
    <source>
        <dbReference type="PROSITE" id="PS50932"/>
    </source>
</evidence>
<dbReference type="PROSITE" id="PS50932">
    <property type="entry name" value="HTH_LACI_2"/>
    <property type="match status" value="1"/>
</dbReference>
<evidence type="ECO:0000256" key="3">
    <source>
        <dbReference type="ARBA" id="ARBA00023163"/>
    </source>
</evidence>
<dbReference type="SUPFAM" id="SSF53822">
    <property type="entry name" value="Periplasmic binding protein-like I"/>
    <property type="match status" value="1"/>
</dbReference>
<dbReference type="PANTHER" id="PTHR30146:SF33">
    <property type="entry name" value="TRANSCRIPTIONAL REGULATOR"/>
    <property type="match status" value="1"/>
</dbReference>
<dbReference type="InterPro" id="IPR028082">
    <property type="entry name" value="Peripla_BP_I"/>
</dbReference>
<protein>
    <submittedName>
        <fullName evidence="5">LacI family DNA-binding transcriptional regulator</fullName>
    </submittedName>
</protein>
<dbReference type="InterPro" id="IPR046335">
    <property type="entry name" value="LacI/GalR-like_sensor"/>
</dbReference>
<evidence type="ECO:0000313" key="6">
    <source>
        <dbReference type="Proteomes" id="UP000698752"/>
    </source>
</evidence>
<proteinExistence type="predicted"/>
<dbReference type="CDD" id="cd01392">
    <property type="entry name" value="HTH_LacI"/>
    <property type="match status" value="1"/>
</dbReference>
<accession>A0ABS5EGL3</accession>
<dbReference type="EMBL" id="JAAEDI010000010">
    <property type="protein sequence ID" value="MBR0650166.1"/>
    <property type="molecule type" value="Genomic_DNA"/>
</dbReference>
<dbReference type="Proteomes" id="UP000698752">
    <property type="component" value="Unassembled WGS sequence"/>
</dbReference>
<organism evidence="5 6">
    <name type="scientific">Neoroseomonas terrae</name>
    <dbReference type="NCBI Taxonomy" id="424799"/>
    <lineage>
        <taxon>Bacteria</taxon>
        <taxon>Pseudomonadati</taxon>
        <taxon>Pseudomonadota</taxon>
        <taxon>Alphaproteobacteria</taxon>
        <taxon>Acetobacterales</taxon>
        <taxon>Acetobacteraceae</taxon>
        <taxon>Neoroseomonas</taxon>
    </lineage>
</organism>
<dbReference type="CDD" id="cd01575">
    <property type="entry name" value="PBP1_GntR"/>
    <property type="match status" value="1"/>
</dbReference>
<keyword evidence="6" id="KW-1185">Reference proteome</keyword>
<dbReference type="PANTHER" id="PTHR30146">
    <property type="entry name" value="LACI-RELATED TRANSCRIPTIONAL REPRESSOR"/>
    <property type="match status" value="1"/>
</dbReference>
<evidence type="ECO:0000256" key="1">
    <source>
        <dbReference type="ARBA" id="ARBA00023015"/>
    </source>
</evidence>
<evidence type="ECO:0000256" key="2">
    <source>
        <dbReference type="ARBA" id="ARBA00023125"/>
    </source>
</evidence>
<dbReference type="GO" id="GO:0003677">
    <property type="term" value="F:DNA binding"/>
    <property type="evidence" value="ECO:0007669"/>
    <property type="project" value="UniProtKB-KW"/>
</dbReference>
<comment type="caution">
    <text evidence="5">The sequence shown here is derived from an EMBL/GenBank/DDBJ whole genome shotgun (WGS) entry which is preliminary data.</text>
</comment>
<dbReference type="InterPro" id="IPR010982">
    <property type="entry name" value="Lambda_DNA-bd_dom_sf"/>
</dbReference>
<dbReference type="Gene3D" id="3.40.50.2300">
    <property type="match status" value="2"/>
</dbReference>
<gene>
    <name evidence="5" type="ORF">GXW78_10870</name>
</gene>
<keyword evidence="3" id="KW-0804">Transcription</keyword>
<keyword evidence="1" id="KW-0805">Transcription regulation</keyword>
<dbReference type="Gene3D" id="1.10.260.40">
    <property type="entry name" value="lambda repressor-like DNA-binding domains"/>
    <property type="match status" value="1"/>
</dbReference>
<dbReference type="Pfam" id="PF00356">
    <property type="entry name" value="LacI"/>
    <property type="match status" value="1"/>
</dbReference>
<sequence>MTVSRALREPDAVSSRVREKVATAVRDLGYLPNRFAGGLAARRSRLVTVIVSGISASVYADALRGADEVLRPLGYEVLISQLTETPEQEERAVAALLGWQPEGVILSGIERTDATRRMLHAAGVPVVEALELTDTPIDSNVGLDHRSAGIAMGRHLADRGYRRIAFYGARLDSDFRAFRRLEGLRAGLAECGLVPVRVVCSEAPSTPETGARFLRELLDDAAAPDAVFLSNDTIAMGALFEAQRLGVAVPERIAIAGFGGSDITAAINPPLTTIRFARREMGRRAALTLLDRIERRAPPGQRVDVGFELLARGTT</sequence>
<dbReference type="SUPFAM" id="SSF47413">
    <property type="entry name" value="lambda repressor-like DNA-binding domains"/>
    <property type="match status" value="1"/>
</dbReference>
<feature type="domain" description="HTH lacI-type" evidence="4">
    <location>
        <begin position="1"/>
        <end position="41"/>
    </location>
</feature>
<dbReference type="InterPro" id="IPR000843">
    <property type="entry name" value="HTH_LacI"/>
</dbReference>
<reference evidence="6" key="1">
    <citation type="journal article" date="2021" name="Syst. Appl. Microbiol.">
        <title>Roseomonas hellenica sp. nov., isolated from roots of wild-growing Alkanna tinctoria.</title>
        <authorList>
            <person name="Rat A."/>
            <person name="Naranjo H.D."/>
            <person name="Lebbe L."/>
            <person name="Cnockaert M."/>
            <person name="Krigas N."/>
            <person name="Grigoriadou K."/>
            <person name="Maloupa E."/>
            <person name="Willems A."/>
        </authorList>
    </citation>
    <scope>NUCLEOTIDE SEQUENCE [LARGE SCALE GENOMIC DNA]</scope>
    <source>
        <strain evidence="6">LMG 31159</strain>
    </source>
</reference>
<keyword evidence="2 5" id="KW-0238">DNA-binding</keyword>
<dbReference type="Pfam" id="PF13377">
    <property type="entry name" value="Peripla_BP_3"/>
    <property type="match status" value="1"/>
</dbReference>